<gene>
    <name evidence="3" type="ORF">FNH13_13665</name>
</gene>
<feature type="region of interest" description="Disordered" evidence="1">
    <location>
        <begin position="348"/>
        <end position="372"/>
    </location>
</feature>
<feature type="transmembrane region" description="Helical" evidence="2">
    <location>
        <begin position="761"/>
        <end position="780"/>
    </location>
</feature>
<dbReference type="KEGG" id="orz:FNH13_13665"/>
<feature type="transmembrane region" description="Helical" evidence="2">
    <location>
        <begin position="382"/>
        <end position="402"/>
    </location>
</feature>
<feature type="transmembrane region" description="Helical" evidence="2">
    <location>
        <begin position="507"/>
        <end position="526"/>
    </location>
</feature>
<keyword evidence="2" id="KW-0472">Membrane</keyword>
<evidence type="ECO:0000256" key="1">
    <source>
        <dbReference type="SAM" id="MobiDB-lite"/>
    </source>
</evidence>
<proteinExistence type="predicted"/>
<evidence type="ECO:0000256" key="2">
    <source>
        <dbReference type="SAM" id="Phobius"/>
    </source>
</evidence>
<dbReference type="Pfam" id="PF13641">
    <property type="entry name" value="Glyco_tranf_2_3"/>
    <property type="match status" value="1"/>
</dbReference>
<organism evidence="3 4">
    <name type="scientific">Ornithinimicrobium ciconiae</name>
    <dbReference type="NCBI Taxonomy" id="2594265"/>
    <lineage>
        <taxon>Bacteria</taxon>
        <taxon>Bacillati</taxon>
        <taxon>Actinomycetota</taxon>
        <taxon>Actinomycetes</taxon>
        <taxon>Micrococcales</taxon>
        <taxon>Ornithinimicrobiaceae</taxon>
        <taxon>Ornithinimicrobium</taxon>
    </lineage>
</organism>
<keyword evidence="2" id="KW-1133">Transmembrane helix</keyword>
<dbReference type="InterPro" id="IPR029044">
    <property type="entry name" value="Nucleotide-diphossugar_trans"/>
</dbReference>
<dbReference type="SUPFAM" id="SSF53448">
    <property type="entry name" value="Nucleotide-diphospho-sugar transferases"/>
    <property type="match status" value="1"/>
</dbReference>
<feature type="transmembrane region" description="Helical" evidence="2">
    <location>
        <begin position="267"/>
        <end position="286"/>
    </location>
</feature>
<sequence>MRDRPRVPVADLTVLLLTHPGGPVALQTLDALSLQDRHPSRVVLTGLDPNDPEIAETRAHPLIADDGVELLVREPLRDSEGGPAPLWQVIEDARDGLPTEPGHWLWILHDDSQPEPDALAHLIEATRRSSGVGIVGPKLVRADDPRRLVSVGHHLTRGGRVVDAHVARELDQGQHDERVDVIGAPLPGLLVRSDVLAQVGGIDKAFGDGAEGLDLSWRSHLAGHRVVLAPDAIVRQAENGHPQPTLTTRRRVRQVALARGSWWASPWRALGILFTSVLAGLGLLLVKRPSQAAAEFADSGAVLAPWRGVGARWRFRGRRRVRRRDLAALFAPGSSGWHGTQDTFHGALTNPRTPPTTSALETGPVSEEAESLEPAPSRFRSVWSWPLVIAVLVGTVVSVVRWRELWPALSGSSDGVRGGEIYPVTAGAAQVWHSWADPWTGSGLGSAAETSPWLLPMAGLTWLVELLPWVDSSQSPAAVTVTWILFAAIPLSVLTGYVAARTALTSRWARAATGLVWAGMAPLSVAVDEGRLGPVVAHVAMPLLVAGVVVAGSRRQGALRTSATFATVLLAALVGLFVPAVLVLTSIGGLLVVAFGPGWGRLRGLLLAVLPWALTGPWLREVADDPRVVLCGAGSGAVGTPGADAWQMLLLHPGGGLSPTLWWTVPLLLLALAAAMRTGHRGRRAAALLCGAVIGLIGALAAPLLQAGVVPAGHGASGDPVTAWSGTFLSLTAACVLLAAAQAVELPKRQGRASWQRPVGAVLTGVVAVAGLGTLAWAAVSGVGPQLAAAERAYPAVVHAQADGPEALRILDLSVTDDVVTYRLEGREPGLWVRDRVGEVVHAADGVDEAAAPGRVALSEAVVLLTDAGGTSESDVAHQALLDLAVGYVGLRADPEDPLVAALDATTALSRVTSTDDVLLWRVGGAGDEDALVPPARVRLLDGTDTPLTAVTVEGAHAVLRTTAEAGDATSVVISEEAGWADVAEVRASGTVLEPVTGQWPLSYPVSPGAAGQLQIELPPREVTWWMVTAGLAALVAFLALPFGTPRRRTP</sequence>
<dbReference type="OrthoDB" id="3734530at2"/>
<keyword evidence="3" id="KW-0808">Transferase</keyword>
<dbReference type="RefSeq" id="WP_143783921.1">
    <property type="nucleotide sequence ID" value="NZ_CP041616.1"/>
</dbReference>
<dbReference type="GO" id="GO:0016740">
    <property type="term" value="F:transferase activity"/>
    <property type="evidence" value="ECO:0007669"/>
    <property type="project" value="UniProtKB-KW"/>
</dbReference>
<dbReference type="PANTHER" id="PTHR43685:SF3">
    <property type="entry name" value="SLR2126 PROTEIN"/>
    <property type="match status" value="1"/>
</dbReference>
<feature type="transmembrane region" description="Helical" evidence="2">
    <location>
        <begin position="721"/>
        <end position="740"/>
    </location>
</feature>
<feature type="transmembrane region" description="Helical" evidence="2">
    <location>
        <begin position="660"/>
        <end position="679"/>
    </location>
</feature>
<feature type="transmembrane region" description="Helical" evidence="2">
    <location>
        <begin position="686"/>
        <end position="709"/>
    </location>
</feature>
<accession>A0A516GCI8</accession>
<protein>
    <submittedName>
        <fullName evidence="3">Glycosyltransferase</fullName>
    </submittedName>
</protein>
<reference evidence="3 4" key="1">
    <citation type="submission" date="2019-07" db="EMBL/GenBank/DDBJ databases">
        <title>complete genome sequencing of Ornithinimicrobium sp. H23M54.</title>
        <authorList>
            <person name="Bae J.-W."/>
            <person name="Lee S.-Y."/>
        </authorList>
    </citation>
    <scope>NUCLEOTIDE SEQUENCE [LARGE SCALE GENOMIC DNA]</scope>
    <source>
        <strain evidence="3 4">H23M54</strain>
    </source>
</reference>
<keyword evidence="2" id="KW-0812">Transmembrane</keyword>
<dbReference type="AlphaFoldDB" id="A0A516GCI8"/>
<evidence type="ECO:0000313" key="3">
    <source>
        <dbReference type="EMBL" id="QDO89246.1"/>
    </source>
</evidence>
<feature type="transmembrane region" description="Helical" evidence="2">
    <location>
        <begin position="1023"/>
        <end position="1043"/>
    </location>
</feature>
<evidence type="ECO:0000313" key="4">
    <source>
        <dbReference type="Proteomes" id="UP000315395"/>
    </source>
</evidence>
<feature type="transmembrane region" description="Helical" evidence="2">
    <location>
        <begin position="532"/>
        <end position="551"/>
    </location>
</feature>
<dbReference type="Proteomes" id="UP000315395">
    <property type="component" value="Chromosome"/>
</dbReference>
<dbReference type="InterPro" id="IPR050834">
    <property type="entry name" value="Glycosyltransf_2"/>
</dbReference>
<dbReference type="PANTHER" id="PTHR43685">
    <property type="entry name" value="GLYCOSYLTRANSFERASE"/>
    <property type="match status" value="1"/>
</dbReference>
<keyword evidence="4" id="KW-1185">Reference proteome</keyword>
<feature type="transmembrane region" description="Helical" evidence="2">
    <location>
        <begin position="563"/>
        <end position="596"/>
    </location>
</feature>
<feature type="transmembrane region" description="Helical" evidence="2">
    <location>
        <begin position="477"/>
        <end position="500"/>
    </location>
</feature>
<dbReference type="EMBL" id="CP041616">
    <property type="protein sequence ID" value="QDO89246.1"/>
    <property type="molecule type" value="Genomic_DNA"/>
</dbReference>
<name>A0A516GCI8_9MICO</name>
<dbReference type="Gene3D" id="3.90.550.10">
    <property type="entry name" value="Spore Coat Polysaccharide Biosynthesis Protein SpsA, Chain A"/>
    <property type="match status" value="1"/>
</dbReference>